<sequence length="145" mass="16731">MLGLPNVSIGVQHLVGVESSLRITSKNMASEISLSFWNGMFIVNKQEITRILLYKRRIFIILGSSLQPLREAKDESNVASNIKIKRKRSRSRCSVLNTYRVLESVQHHKIGLSYNNFNVRWISHFFDLQDDLQGECFGAIRELHK</sequence>
<dbReference type="AlphaFoldDB" id="A0ABD2C0E4"/>
<protein>
    <submittedName>
        <fullName evidence="1">Uncharacterized protein</fullName>
    </submittedName>
</protein>
<name>A0ABD2C0E4_VESMC</name>
<reference evidence="1 2" key="1">
    <citation type="journal article" date="2024" name="Ann. Entomol. Soc. Am.">
        <title>Genomic analyses of the southern and eastern yellowjacket wasps (Hymenoptera: Vespidae) reveal evolutionary signatures of social life.</title>
        <authorList>
            <person name="Catto M.A."/>
            <person name="Caine P.B."/>
            <person name="Orr S.E."/>
            <person name="Hunt B.G."/>
            <person name="Goodisman M.A.D."/>
        </authorList>
    </citation>
    <scope>NUCLEOTIDE SEQUENCE [LARGE SCALE GENOMIC DNA]</scope>
    <source>
        <strain evidence="1">232</strain>
        <tissue evidence="1">Head and thorax</tissue>
    </source>
</reference>
<proteinExistence type="predicted"/>
<keyword evidence="2" id="KW-1185">Reference proteome</keyword>
<comment type="caution">
    <text evidence="1">The sequence shown here is derived from an EMBL/GenBank/DDBJ whole genome shotgun (WGS) entry which is preliminary data.</text>
</comment>
<accession>A0ABD2C0E4</accession>
<dbReference type="EMBL" id="JAYRBN010000063">
    <property type="protein sequence ID" value="KAL2738469.1"/>
    <property type="molecule type" value="Genomic_DNA"/>
</dbReference>
<gene>
    <name evidence="1" type="ORF">V1477_011828</name>
</gene>
<organism evidence="1 2">
    <name type="scientific">Vespula maculifrons</name>
    <name type="common">Eastern yellow jacket</name>
    <name type="synonym">Wasp</name>
    <dbReference type="NCBI Taxonomy" id="7453"/>
    <lineage>
        <taxon>Eukaryota</taxon>
        <taxon>Metazoa</taxon>
        <taxon>Ecdysozoa</taxon>
        <taxon>Arthropoda</taxon>
        <taxon>Hexapoda</taxon>
        <taxon>Insecta</taxon>
        <taxon>Pterygota</taxon>
        <taxon>Neoptera</taxon>
        <taxon>Endopterygota</taxon>
        <taxon>Hymenoptera</taxon>
        <taxon>Apocrita</taxon>
        <taxon>Aculeata</taxon>
        <taxon>Vespoidea</taxon>
        <taxon>Vespidae</taxon>
        <taxon>Vespinae</taxon>
        <taxon>Vespula</taxon>
    </lineage>
</organism>
<dbReference type="Proteomes" id="UP001607303">
    <property type="component" value="Unassembled WGS sequence"/>
</dbReference>
<evidence type="ECO:0000313" key="2">
    <source>
        <dbReference type="Proteomes" id="UP001607303"/>
    </source>
</evidence>
<evidence type="ECO:0000313" key="1">
    <source>
        <dbReference type="EMBL" id="KAL2738469.1"/>
    </source>
</evidence>